<evidence type="ECO:0000313" key="3">
    <source>
        <dbReference type="Proteomes" id="UP000076969"/>
    </source>
</evidence>
<sequence>MIEIEVKGYADDKVFERVRKNFKLIRREYHEDTYFQHPCRNFTETDEALRIRIRKFNGHFEAFITYKGPKIDPNSKTRWEIEVPVSDPDRHVEILESLGFKEVMTIEKTREKYYVDKGIVIMLDEVEGLGKFIEIEALAESEEAVGETVRILRKILISLGVKKFERRSYLELILEKEGSYGEAR</sequence>
<dbReference type="OrthoDB" id="46040at2157"/>
<gene>
    <name evidence="2" type="ORF">A7C91_07855</name>
</gene>
<dbReference type="Gene3D" id="2.40.320.10">
    <property type="entry name" value="Hypothetical Protein Pfu-838710-001"/>
    <property type="match status" value="1"/>
</dbReference>
<organism evidence="2 3">
    <name type="scientific">Thermococcus piezophilus</name>
    <dbReference type="NCBI Taxonomy" id="1712654"/>
    <lineage>
        <taxon>Archaea</taxon>
        <taxon>Methanobacteriati</taxon>
        <taxon>Methanobacteriota</taxon>
        <taxon>Thermococci</taxon>
        <taxon>Thermococcales</taxon>
        <taxon>Thermococcaceae</taxon>
        <taxon>Thermococcus</taxon>
    </lineage>
</organism>
<evidence type="ECO:0000313" key="2">
    <source>
        <dbReference type="EMBL" id="ANF23088.1"/>
    </source>
</evidence>
<dbReference type="NCBIfam" id="TIGR00318">
    <property type="entry name" value="cyaB"/>
    <property type="match status" value="1"/>
</dbReference>
<dbReference type="InterPro" id="IPR033469">
    <property type="entry name" value="CYTH-like_dom_sf"/>
</dbReference>
<dbReference type="SUPFAM" id="SSF55154">
    <property type="entry name" value="CYTH-like phosphatases"/>
    <property type="match status" value="1"/>
</dbReference>
<dbReference type="EMBL" id="CP015520">
    <property type="protein sequence ID" value="ANF23088.1"/>
    <property type="molecule type" value="Genomic_DNA"/>
</dbReference>
<dbReference type="InterPro" id="IPR023577">
    <property type="entry name" value="CYTH_domain"/>
</dbReference>
<dbReference type="GeneID" id="28496099"/>
<keyword evidence="3" id="KW-1185">Reference proteome</keyword>
<dbReference type="Proteomes" id="UP000076969">
    <property type="component" value="Chromosome"/>
</dbReference>
<dbReference type="SMART" id="SM01118">
    <property type="entry name" value="CYTH"/>
    <property type="match status" value="1"/>
</dbReference>
<dbReference type="InterPro" id="IPR008173">
    <property type="entry name" value="Adenylyl_cyclase_CyaB"/>
</dbReference>
<dbReference type="RefSeq" id="WP_068666403.1">
    <property type="nucleotide sequence ID" value="NZ_CP015520.1"/>
</dbReference>
<dbReference type="PANTHER" id="PTHR21028:SF2">
    <property type="entry name" value="CYTH DOMAIN-CONTAINING PROTEIN"/>
    <property type="match status" value="1"/>
</dbReference>
<dbReference type="AlphaFoldDB" id="A0A172WI01"/>
<feature type="domain" description="CYTH" evidence="1">
    <location>
        <begin position="1"/>
        <end position="175"/>
    </location>
</feature>
<reference evidence="3" key="1">
    <citation type="journal article" date="2016" name="Syst. Appl. Microbiol.">
        <title>Thermococcus piezophilus sp. nov., a novel hyperthermophilic and piezophilic archaeon with a broad pressure range for growth, isolated from a deepest hydrothermal vent at the Mid-Cayman Rise.</title>
        <authorList>
            <person name="Dalmasso C."/>
            <person name="Oger P."/>
            <person name="Selva G."/>
            <person name="Courtine D."/>
            <person name="L'Haridon S."/>
            <person name="Garlaschelli A."/>
            <person name="Roussel E."/>
            <person name="Miyazaki J."/>
            <person name="Reveillaud J."/>
            <person name="Jebbar M."/>
            <person name="Takai K."/>
            <person name="Maignien L."/>
            <person name="Alain K."/>
        </authorList>
    </citation>
    <scope>NUCLEOTIDE SEQUENCE [LARGE SCALE GENOMIC DNA]</scope>
    <source>
        <strain evidence="3">CDGS</strain>
    </source>
</reference>
<protein>
    <submittedName>
        <fullName evidence="2">Adenylate cyclase</fullName>
    </submittedName>
</protein>
<accession>A0A172WI01</accession>
<dbReference type="CDD" id="cd07890">
    <property type="entry name" value="CYTH-like_AC_IV-like"/>
    <property type="match status" value="1"/>
</dbReference>
<dbReference type="PROSITE" id="PS51707">
    <property type="entry name" value="CYTH"/>
    <property type="match status" value="1"/>
</dbReference>
<dbReference type="STRING" id="1712654.A7C91_07855"/>
<dbReference type="Pfam" id="PF01928">
    <property type="entry name" value="CYTH"/>
    <property type="match status" value="1"/>
</dbReference>
<evidence type="ECO:0000259" key="1">
    <source>
        <dbReference type="PROSITE" id="PS51707"/>
    </source>
</evidence>
<dbReference type="PANTHER" id="PTHR21028">
    <property type="entry name" value="SI:CH211-156B7.4"/>
    <property type="match status" value="1"/>
</dbReference>
<name>A0A172WI01_9EURY</name>
<proteinExistence type="predicted"/>
<dbReference type="KEGG" id="tpie:A7C91_07855"/>